<dbReference type="GO" id="GO:0006020">
    <property type="term" value="P:inositol metabolic process"/>
    <property type="evidence" value="ECO:0007669"/>
    <property type="project" value="TreeGrafter"/>
</dbReference>
<dbReference type="AlphaFoldDB" id="A0A5C4U4W4"/>
<dbReference type="PANTHER" id="PTHR20854:SF4">
    <property type="entry name" value="INOSITOL-1-MONOPHOSPHATASE-RELATED"/>
    <property type="match status" value="1"/>
</dbReference>
<comment type="caution">
    <text evidence="9">The sequence shown here is derived from an EMBL/GenBank/DDBJ whole genome shotgun (WGS) entry which is preliminary data.</text>
</comment>
<keyword evidence="6 7" id="KW-0460">Magnesium</keyword>
<evidence type="ECO:0000256" key="8">
    <source>
        <dbReference type="RuleBase" id="RU364068"/>
    </source>
</evidence>
<dbReference type="OrthoDB" id="9772456at2"/>
<keyword evidence="10" id="KW-1185">Reference proteome</keyword>
<reference evidence="9 10" key="1">
    <citation type="submission" date="2019-06" db="EMBL/GenBank/DDBJ databases">
        <authorList>
            <person name="Li J."/>
        </authorList>
    </citation>
    <scope>NUCLEOTIDE SEQUENCE [LARGE SCALE GENOMIC DNA]</scope>
    <source>
        <strain evidence="9 10">LMG 28165</strain>
    </source>
</reference>
<name>A0A5C4U4W4_9CORY</name>
<sequence length="283" mass="30046">MTPHAHDNVELQKLAEAIVSEAAELIRNRRAELLEQAAISQFAMTKSSPVDPVTIVDTAAEDFIAQRLAQLRPEDGIIGEEGSGQHGRSSVTWIVDPIDGTVNFIYGIPMFAVSLAAAIDGRVVAGAVINVTNGELYSAARGHGAVLKAGEQCRRLEVNGITDLEQTLLATGFAYDARRRAVQGELVAQLLPRVRDIRRLGSAALDLCHVAAGRVDAYYEHGINCWDYAAGALIAEEAGARVRTPALSVPGSEGAVVLAAAPEVFDDVAELLDRTGSLGNIRS</sequence>
<dbReference type="PROSITE" id="PS00629">
    <property type="entry name" value="IMP_1"/>
    <property type="match status" value="1"/>
</dbReference>
<protein>
    <recommendedName>
        <fullName evidence="8">Inositol-1-monophosphatase</fullName>
        <ecNumber evidence="8">3.1.3.25</ecNumber>
    </recommendedName>
</protein>
<dbReference type="PROSITE" id="PS00630">
    <property type="entry name" value="IMP_2"/>
    <property type="match status" value="1"/>
</dbReference>
<proteinExistence type="inferred from homology"/>
<evidence type="ECO:0000313" key="9">
    <source>
        <dbReference type="EMBL" id="TNL99196.1"/>
    </source>
</evidence>
<feature type="binding site" evidence="7">
    <location>
        <position position="96"/>
    </location>
    <ligand>
        <name>Mg(2+)</name>
        <dbReference type="ChEBI" id="CHEBI:18420"/>
        <label>1</label>
        <note>catalytic</note>
    </ligand>
</feature>
<feature type="binding site" evidence="7">
    <location>
        <position position="227"/>
    </location>
    <ligand>
        <name>Mg(2+)</name>
        <dbReference type="ChEBI" id="CHEBI:18420"/>
        <label>1</label>
        <note>catalytic</note>
    </ligand>
</feature>
<accession>A0A5C4U4W4</accession>
<dbReference type="InterPro" id="IPR020550">
    <property type="entry name" value="Inositol_monophosphatase_CS"/>
</dbReference>
<dbReference type="InterPro" id="IPR020583">
    <property type="entry name" value="Inositol_monoP_metal-BS"/>
</dbReference>
<comment type="similarity">
    <text evidence="3 8">Belongs to the inositol monophosphatase superfamily.</text>
</comment>
<dbReference type="Gene3D" id="3.30.540.10">
    <property type="entry name" value="Fructose-1,6-Bisphosphatase, subunit A, domain 1"/>
    <property type="match status" value="1"/>
</dbReference>
<feature type="binding site" evidence="7">
    <location>
        <position position="99"/>
    </location>
    <ligand>
        <name>Mg(2+)</name>
        <dbReference type="ChEBI" id="CHEBI:18420"/>
        <label>1</label>
        <note>catalytic</note>
    </ligand>
</feature>
<evidence type="ECO:0000256" key="1">
    <source>
        <dbReference type="ARBA" id="ARBA00001033"/>
    </source>
</evidence>
<dbReference type="RefSeq" id="WP_139464802.1">
    <property type="nucleotide sequence ID" value="NZ_VDHJ01000003.1"/>
</dbReference>
<dbReference type="GO" id="GO:0046872">
    <property type="term" value="F:metal ion binding"/>
    <property type="evidence" value="ECO:0007669"/>
    <property type="project" value="UniProtKB-KW"/>
</dbReference>
<evidence type="ECO:0000256" key="5">
    <source>
        <dbReference type="ARBA" id="ARBA00022801"/>
    </source>
</evidence>
<dbReference type="PANTHER" id="PTHR20854">
    <property type="entry name" value="INOSITOL MONOPHOSPHATASE"/>
    <property type="match status" value="1"/>
</dbReference>
<evidence type="ECO:0000256" key="7">
    <source>
        <dbReference type="PIRSR" id="PIRSR600760-2"/>
    </source>
</evidence>
<evidence type="ECO:0000256" key="3">
    <source>
        <dbReference type="ARBA" id="ARBA00009759"/>
    </source>
</evidence>
<keyword evidence="5 8" id="KW-0378">Hydrolase</keyword>
<dbReference type="InterPro" id="IPR033942">
    <property type="entry name" value="IMPase"/>
</dbReference>
<dbReference type="CDD" id="cd01639">
    <property type="entry name" value="IMPase"/>
    <property type="match status" value="1"/>
</dbReference>
<gene>
    <name evidence="9" type="ORF">FHE74_02235</name>
</gene>
<dbReference type="SUPFAM" id="SSF56655">
    <property type="entry name" value="Carbohydrate phosphatase"/>
    <property type="match status" value="1"/>
</dbReference>
<dbReference type="GO" id="GO:0007165">
    <property type="term" value="P:signal transduction"/>
    <property type="evidence" value="ECO:0007669"/>
    <property type="project" value="TreeGrafter"/>
</dbReference>
<comment type="cofactor">
    <cofactor evidence="2 7 8">
        <name>Mg(2+)</name>
        <dbReference type="ChEBI" id="CHEBI:18420"/>
    </cofactor>
</comment>
<feature type="binding site" evidence="7">
    <location>
        <position position="98"/>
    </location>
    <ligand>
        <name>Mg(2+)</name>
        <dbReference type="ChEBI" id="CHEBI:18420"/>
        <label>1</label>
        <note>catalytic</note>
    </ligand>
</feature>
<dbReference type="GO" id="GO:0046854">
    <property type="term" value="P:phosphatidylinositol phosphate biosynthetic process"/>
    <property type="evidence" value="ECO:0007669"/>
    <property type="project" value="InterPro"/>
</dbReference>
<dbReference type="Gene3D" id="3.40.190.80">
    <property type="match status" value="1"/>
</dbReference>
<comment type="catalytic activity">
    <reaction evidence="1 8">
        <text>a myo-inositol phosphate + H2O = myo-inositol + phosphate</text>
        <dbReference type="Rhea" id="RHEA:24056"/>
        <dbReference type="ChEBI" id="CHEBI:15377"/>
        <dbReference type="ChEBI" id="CHEBI:17268"/>
        <dbReference type="ChEBI" id="CHEBI:43474"/>
        <dbReference type="ChEBI" id="CHEBI:84139"/>
        <dbReference type="EC" id="3.1.3.25"/>
    </reaction>
</comment>
<dbReference type="PRINTS" id="PR00377">
    <property type="entry name" value="IMPHPHTASES"/>
</dbReference>
<keyword evidence="4 7" id="KW-0479">Metal-binding</keyword>
<dbReference type="Pfam" id="PF00459">
    <property type="entry name" value="Inositol_P"/>
    <property type="match status" value="1"/>
</dbReference>
<dbReference type="Proteomes" id="UP000312032">
    <property type="component" value="Unassembled WGS sequence"/>
</dbReference>
<evidence type="ECO:0000256" key="6">
    <source>
        <dbReference type="ARBA" id="ARBA00022842"/>
    </source>
</evidence>
<evidence type="ECO:0000256" key="2">
    <source>
        <dbReference type="ARBA" id="ARBA00001946"/>
    </source>
</evidence>
<organism evidence="9 10">
    <name type="scientific">Corynebacterium tapiri</name>
    <dbReference type="NCBI Taxonomy" id="1448266"/>
    <lineage>
        <taxon>Bacteria</taxon>
        <taxon>Bacillati</taxon>
        <taxon>Actinomycetota</taxon>
        <taxon>Actinomycetes</taxon>
        <taxon>Mycobacteriales</taxon>
        <taxon>Corynebacteriaceae</taxon>
        <taxon>Corynebacterium</taxon>
    </lineage>
</organism>
<dbReference type="GO" id="GO:0008934">
    <property type="term" value="F:inositol monophosphate 1-phosphatase activity"/>
    <property type="evidence" value="ECO:0007669"/>
    <property type="project" value="InterPro"/>
</dbReference>
<evidence type="ECO:0000313" key="10">
    <source>
        <dbReference type="Proteomes" id="UP000312032"/>
    </source>
</evidence>
<dbReference type="EC" id="3.1.3.25" evidence="8"/>
<dbReference type="InterPro" id="IPR000760">
    <property type="entry name" value="Inositol_monophosphatase-like"/>
</dbReference>
<feature type="binding site" evidence="7">
    <location>
        <position position="80"/>
    </location>
    <ligand>
        <name>Mg(2+)</name>
        <dbReference type="ChEBI" id="CHEBI:18420"/>
        <label>1</label>
        <note>catalytic</note>
    </ligand>
</feature>
<dbReference type="EMBL" id="VDHJ01000003">
    <property type="protein sequence ID" value="TNL99196.1"/>
    <property type="molecule type" value="Genomic_DNA"/>
</dbReference>
<evidence type="ECO:0000256" key="4">
    <source>
        <dbReference type="ARBA" id="ARBA00022723"/>
    </source>
</evidence>